<organism evidence="1 2">
    <name type="scientific">Marinovum algicola</name>
    <dbReference type="NCBI Taxonomy" id="42444"/>
    <lineage>
        <taxon>Bacteria</taxon>
        <taxon>Pseudomonadati</taxon>
        <taxon>Pseudomonadota</taxon>
        <taxon>Alphaproteobacteria</taxon>
        <taxon>Rhodobacterales</taxon>
        <taxon>Roseobacteraceae</taxon>
        <taxon>Marinovum</taxon>
    </lineage>
</organism>
<keyword evidence="2" id="KW-1185">Reference proteome</keyword>
<sequence>MGAEAPPRCRLQFARQRRLSVYPDAFGMEQDICDVTMWLVTKFRTRFVHLWIDRHYTHQGRQIASLQAMTWDKQPDRLTPYATDAFLALGYEIADTGADTYAHQNCDGQHSRHEVLKAYGRIEGALEKWRPKPRSHM</sequence>
<gene>
    <name evidence="1" type="ORF">SAMN04487940_13240</name>
</gene>
<evidence type="ECO:0000313" key="1">
    <source>
        <dbReference type="EMBL" id="SEK10321.1"/>
    </source>
</evidence>
<reference evidence="1 2" key="1">
    <citation type="submission" date="2016-10" db="EMBL/GenBank/DDBJ databases">
        <authorList>
            <person name="Varghese N."/>
            <person name="Submissions S."/>
        </authorList>
    </citation>
    <scope>NUCLEOTIDE SEQUENCE [LARGE SCALE GENOMIC DNA]</scope>
    <source>
        <strain evidence="1 2">FF3</strain>
    </source>
</reference>
<evidence type="ECO:0000313" key="2">
    <source>
        <dbReference type="Proteomes" id="UP000182932"/>
    </source>
</evidence>
<dbReference type="Proteomes" id="UP000182932">
    <property type="component" value="Unassembled WGS sequence"/>
</dbReference>
<proteinExistence type="predicted"/>
<dbReference type="GeneID" id="80821049"/>
<protein>
    <submittedName>
        <fullName evidence="1">Uncharacterized protein</fullName>
    </submittedName>
</protein>
<dbReference type="RefSeq" id="WP_074840168.1">
    <property type="nucleotide sequence ID" value="NZ_FNYY01000032.1"/>
</dbReference>
<dbReference type="AlphaFoldDB" id="A0A975WF69"/>
<dbReference type="EMBL" id="FNYY01000032">
    <property type="protein sequence ID" value="SEK10321.1"/>
    <property type="molecule type" value="Genomic_DNA"/>
</dbReference>
<name>A0A975WF69_9RHOB</name>
<comment type="caution">
    <text evidence="1">The sequence shown here is derived from an EMBL/GenBank/DDBJ whole genome shotgun (WGS) entry which is preliminary data.</text>
</comment>
<accession>A0A975WF69</accession>